<feature type="region of interest" description="Disordered" evidence="4">
    <location>
        <begin position="544"/>
        <end position="567"/>
    </location>
</feature>
<feature type="region of interest" description="Disordered" evidence="4">
    <location>
        <begin position="667"/>
        <end position="712"/>
    </location>
</feature>
<dbReference type="InterPro" id="IPR039209">
    <property type="entry name" value="OBI1"/>
</dbReference>
<feature type="region of interest" description="Disordered" evidence="4">
    <location>
        <begin position="382"/>
        <end position="408"/>
    </location>
</feature>
<feature type="compositionally biased region" description="Polar residues" evidence="4">
    <location>
        <begin position="364"/>
        <end position="373"/>
    </location>
</feature>
<keyword evidence="7" id="KW-1185">Reference proteome</keyword>
<gene>
    <name evidence="6" type="ORF">MCOR_41792</name>
</gene>
<sequence>MAADVRARTDKHGTIAFTLPISCQICLGKVKKPVLCPNNHVFCSPCMDVWLERNKQCPACRTDINTLKPLKQIIGGLNHIENDKDKMSNPDLRKARFDLLFKEYEDEFERLSSELNLFKAENEMLRNQMAKDGNRKVLGPRDKPSDATTMLTLTKKLQDAQKLYEKVKSDLSKVKEENNSLKDENINLNHENQKLRTEMSSRSPHRYGRTTVSTLETKVQSLEKDNGRLNKALEKSDKYIEELQKDVENYRGKDRNQSSAHKDYLASQEPYDNPSKRKLFTEPVVNGESYRHALDDEYLKSYKTTKSNLKSSNGNINERDYLSSYQSNSYSKVNGKSGKRVTFELPHDKNVTTSFDLEMPSPMKQHSSISVSSPVKGVLKKSQNDSLNLSKPSSIEDNRSYKSFSKDDSDMYIPKTKSYERTDDNIWKRSSNGHDESLNDSFALENPRKSYRTDKGFDDTQQIQRELDDLDISLTPDFTDCMKLLNRAEKKVHNLNDDSSMDLPSKTYQNTDNFVDDYKTKDLHDFKSRDSLLDDIGTYIPESTYSSKYYNSNGPTSSSDLYGPSSLPSYSATYRTGSDRTESALPTDMKYTKDFPQHRASLDSLNFKDDNDIGSTYSSSINKKYPTSLRFGRSPSLDNLYMSKPAESLVSHTADDIPRDYKVRSSLPSYSSLRDDSHGKDYVSSLPPRPQSVRSRSYSDMGTTVSSLSRGKTGMSNISSTYPVSSEGITTTSSALYNGDKSSLYTTSTHGPVKAHSTFAYTDVDLGVNPRNRASTEGLRTRSSSLDIPLTDLTKYSSTTSNPEYPVSFSGTQYTDSNTRYSSSYIPSSTASLKPIQESAYSYISNSSSLGNGTDSYLPEPKKRLFDSSDDLEMSLSPIKATRKM</sequence>
<feature type="compositionally biased region" description="Basic and acidic residues" evidence="4">
    <location>
        <begin position="394"/>
        <end position="408"/>
    </location>
</feature>
<keyword evidence="1 3" id="KW-0863">Zinc-finger</keyword>
<dbReference type="GO" id="GO:0006513">
    <property type="term" value="P:protein monoubiquitination"/>
    <property type="evidence" value="ECO:0007669"/>
    <property type="project" value="InterPro"/>
</dbReference>
<keyword evidence="6" id="KW-0808">Transferase</keyword>
<evidence type="ECO:0000256" key="1">
    <source>
        <dbReference type="ARBA" id="ARBA00022771"/>
    </source>
</evidence>
<dbReference type="AlphaFoldDB" id="A0A6J8DJV4"/>
<evidence type="ECO:0000256" key="2">
    <source>
        <dbReference type="ARBA" id="ARBA00022833"/>
    </source>
</evidence>
<dbReference type="EC" id="2.3.2.27" evidence="6"/>
<evidence type="ECO:0000313" key="7">
    <source>
        <dbReference type="Proteomes" id="UP000507470"/>
    </source>
</evidence>
<dbReference type="OrthoDB" id="6105938at2759"/>
<keyword evidence="2" id="KW-0862">Zinc</keyword>
<dbReference type="PROSITE" id="PS50089">
    <property type="entry name" value="ZF_RING_2"/>
    <property type="match status" value="1"/>
</dbReference>
<dbReference type="PANTHER" id="PTHR14609">
    <property type="entry name" value="RING FINGER PROTEIN 219"/>
    <property type="match status" value="1"/>
</dbReference>
<dbReference type="SMART" id="SM00184">
    <property type="entry name" value="RING"/>
    <property type="match status" value="1"/>
</dbReference>
<dbReference type="InterPro" id="IPR013083">
    <property type="entry name" value="Znf_RING/FYVE/PHD"/>
</dbReference>
<dbReference type="PANTHER" id="PTHR14609:SF1">
    <property type="entry name" value="ORC UBIQUITIN LIGASE 1"/>
    <property type="match status" value="1"/>
</dbReference>
<protein>
    <submittedName>
        <fullName evidence="6">OBI1</fullName>
        <ecNumber evidence="6">2.3.2.27</ecNumber>
    </submittedName>
</protein>
<dbReference type="Proteomes" id="UP000507470">
    <property type="component" value="Unassembled WGS sequence"/>
</dbReference>
<feature type="region of interest" description="Disordered" evidence="4">
    <location>
        <begin position="358"/>
        <end position="377"/>
    </location>
</feature>
<dbReference type="GO" id="GO:0006275">
    <property type="term" value="P:regulation of DNA replication"/>
    <property type="evidence" value="ECO:0007669"/>
    <property type="project" value="InterPro"/>
</dbReference>
<evidence type="ECO:0000313" key="6">
    <source>
        <dbReference type="EMBL" id="CAC5408399.1"/>
    </source>
</evidence>
<dbReference type="CDD" id="cd16562">
    <property type="entry name" value="RING-HC_RNF219"/>
    <property type="match status" value="1"/>
</dbReference>
<dbReference type="SUPFAM" id="SSF57850">
    <property type="entry name" value="RING/U-box"/>
    <property type="match status" value="1"/>
</dbReference>
<keyword evidence="1 3" id="KW-0479">Metal-binding</keyword>
<feature type="domain" description="RING-type" evidence="5">
    <location>
        <begin position="23"/>
        <end position="61"/>
    </location>
</feature>
<name>A0A6J8DJV4_MYTCO</name>
<reference evidence="6 7" key="1">
    <citation type="submission" date="2020-06" db="EMBL/GenBank/DDBJ databases">
        <authorList>
            <person name="Li R."/>
            <person name="Bekaert M."/>
        </authorList>
    </citation>
    <scope>NUCLEOTIDE SEQUENCE [LARGE SCALE GENOMIC DNA]</scope>
    <source>
        <strain evidence="7">wild</strain>
    </source>
</reference>
<dbReference type="Pfam" id="PF13923">
    <property type="entry name" value="zf-C3HC4_2"/>
    <property type="match status" value="1"/>
</dbReference>
<feature type="region of interest" description="Disordered" evidence="4">
    <location>
        <begin position="175"/>
        <end position="212"/>
    </location>
</feature>
<dbReference type="Gene3D" id="3.30.40.10">
    <property type="entry name" value="Zinc/RING finger domain, C3HC4 (zinc finger)"/>
    <property type="match status" value="1"/>
</dbReference>
<feature type="region of interest" description="Disordered" evidence="4">
    <location>
        <begin position="248"/>
        <end position="277"/>
    </location>
</feature>
<proteinExistence type="predicted"/>
<feature type="compositionally biased region" description="Basic and acidic residues" evidence="4">
    <location>
        <begin position="175"/>
        <end position="199"/>
    </location>
</feature>
<feature type="compositionally biased region" description="Basic and acidic residues" evidence="4">
    <location>
        <begin position="248"/>
        <end position="264"/>
    </location>
</feature>
<evidence type="ECO:0000256" key="4">
    <source>
        <dbReference type="SAM" id="MobiDB-lite"/>
    </source>
</evidence>
<feature type="compositionally biased region" description="Polar residues" evidence="4">
    <location>
        <begin position="692"/>
        <end position="712"/>
    </location>
</feature>
<organism evidence="6 7">
    <name type="scientific">Mytilus coruscus</name>
    <name type="common">Sea mussel</name>
    <dbReference type="NCBI Taxonomy" id="42192"/>
    <lineage>
        <taxon>Eukaryota</taxon>
        <taxon>Metazoa</taxon>
        <taxon>Spiralia</taxon>
        <taxon>Lophotrochozoa</taxon>
        <taxon>Mollusca</taxon>
        <taxon>Bivalvia</taxon>
        <taxon>Autobranchia</taxon>
        <taxon>Pteriomorphia</taxon>
        <taxon>Mytilida</taxon>
        <taxon>Mytiloidea</taxon>
        <taxon>Mytilidae</taxon>
        <taxon>Mytilinae</taxon>
        <taxon>Mytilus</taxon>
    </lineage>
</organism>
<dbReference type="EMBL" id="CACVKT020007531">
    <property type="protein sequence ID" value="CAC5408399.1"/>
    <property type="molecule type" value="Genomic_DNA"/>
</dbReference>
<dbReference type="GO" id="GO:0061630">
    <property type="term" value="F:ubiquitin protein ligase activity"/>
    <property type="evidence" value="ECO:0007669"/>
    <property type="project" value="UniProtKB-EC"/>
</dbReference>
<evidence type="ECO:0000256" key="3">
    <source>
        <dbReference type="PROSITE-ProRule" id="PRU00175"/>
    </source>
</evidence>
<dbReference type="GO" id="GO:0008270">
    <property type="term" value="F:zinc ion binding"/>
    <property type="evidence" value="ECO:0007669"/>
    <property type="project" value="UniProtKB-KW"/>
</dbReference>
<feature type="compositionally biased region" description="Polar residues" evidence="4">
    <location>
        <begin position="384"/>
        <end position="393"/>
    </location>
</feature>
<evidence type="ECO:0000259" key="5">
    <source>
        <dbReference type="PROSITE" id="PS50089"/>
    </source>
</evidence>
<dbReference type="InterPro" id="IPR035691">
    <property type="entry name" value="OBI1_RING-HC"/>
</dbReference>
<dbReference type="InterPro" id="IPR001841">
    <property type="entry name" value="Znf_RING"/>
</dbReference>
<keyword evidence="6" id="KW-0012">Acyltransferase</keyword>
<accession>A0A6J8DJV4</accession>